<accession>A0A1E7L987</accession>
<organism evidence="1 2">
    <name type="scientific">Streptomyces nanshensis</name>
    <dbReference type="NCBI Taxonomy" id="518642"/>
    <lineage>
        <taxon>Bacteria</taxon>
        <taxon>Bacillati</taxon>
        <taxon>Actinomycetota</taxon>
        <taxon>Actinomycetes</taxon>
        <taxon>Kitasatosporales</taxon>
        <taxon>Streptomycetaceae</taxon>
        <taxon>Streptomyces</taxon>
    </lineage>
</organism>
<evidence type="ECO:0000313" key="2">
    <source>
        <dbReference type="Proteomes" id="UP000176005"/>
    </source>
</evidence>
<sequence>MDPGAGWFAVFTAHDPEGLRECLEGREVPPWDVVASLLEDLERRRGAGAARQAAERLRPLHGAAVAAHDAGTGGVPVLRERLAALAGELESARARVRELEAY</sequence>
<comment type="caution">
    <text evidence="1">The sequence shown here is derived from an EMBL/GenBank/DDBJ whole genome shotgun (WGS) entry which is preliminary data.</text>
</comment>
<dbReference type="Proteomes" id="UP000176005">
    <property type="component" value="Unassembled WGS sequence"/>
</dbReference>
<dbReference type="EMBL" id="LJGW01000115">
    <property type="protein sequence ID" value="OEV12756.1"/>
    <property type="molecule type" value="Genomic_DNA"/>
</dbReference>
<name>A0A1E7L987_9ACTN</name>
<keyword evidence="2" id="KW-1185">Reference proteome</keyword>
<dbReference type="AlphaFoldDB" id="A0A1E7L987"/>
<proteinExistence type="predicted"/>
<dbReference type="PATRIC" id="fig|518642.10.peg.1128"/>
<protein>
    <submittedName>
        <fullName evidence="1">Uncharacterized protein</fullName>
    </submittedName>
</protein>
<evidence type="ECO:0000313" key="1">
    <source>
        <dbReference type="EMBL" id="OEV12756.1"/>
    </source>
</evidence>
<gene>
    <name evidence="1" type="ORF">AN218_06755</name>
</gene>
<reference evidence="1 2" key="1">
    <citation type="journal article" date="2016" name="Front. Microbiol.">
        <title>Comparative Genomics Analysis of Streptomyces Species Reveals Their Adaptation to the Marine Environment and Their Diversity at the Genomic Level.</title>
        <authorList>
            <person name="Tian X."/>
            <person name="Zhang Z."/>
            <person name="Yang T."/>
            <person name="Chen M."/>
            <person name="Li J."/>
            <person name="Chen F."/>
            <person name="Yang J."/>
            <person name="Li W."/>
            <person name="Zhang B."/>
            <person name="Zhang Z."/>
            <person name="Wu J."/>
            <person name="Zhang C."/>
            <person name="Long L."/>
            <person name="Xiao J."/>
        </authorList>
    </citation>
    <scope>NUCLEOTIDE SEQUENCE [LARGE SCALE GENOMIC DNA]</scope>
    <source>
        <strain evidence="1 2">SCSIO 10429</strain>
    </source>
</reference>
<feature type="non-terminal residue" evidence="1">
    <location>
        <position position="102"/>
    </location>
</feature>